<gene>
    <name evidence="1" type="ORF">CTA1_4066</name>
</gene>
<keyword evidence="2" id="KW-1185">Reference proteome</keyword>
<dbReference type="AlphaFoldDB" id="A0A4V6DFE6"/>
<dbReference type="EMBL" id="PJEX01000990">
    <property type="protein sequence ID" value="TKW48466.1"/>
    <property type="molecule type" value="Genomic_DNA"/>
</dbReference>
<evidence type="ECO:0000313" key="1">
    <source>
        <dbReference type="EMBL" id="TKW48466.1"/>
    </source>
</evidence>
<proteinExistence type="predicted"/>
<protein>
    <submittedName>
        <fullName evidence="1">Uncharacterized protein</fullName>
    </submittedName>
</protein>
<comment type="caution">
    <text evidence="1">The sequence shown here is derived from an EMBL/GenBank/DDBJ whole genome shotgun (WGS) entry which is preliminary data.</text>
</comment>
<evidence type="ECO:0000313" key="2">
    <source>
        <dbReference type="Proteomes" id="UP000310108"/>
    </source>
</evidence>
<sequence length="475" mass="55348">MDPFNKLPPEIRTEIFVSTWCPRTNLHLIQASPVMLQQYTASKEYIARKLLDSEFDNGMMQDAMAIILFPLESAADFKTLACHHCRSWAAQQFPNPLHQPLDRRNQDLISKIRKLHKVLMFYIEDYITKATAVFPPREYLCLSSPTEPQLRFKGQAICSRFNAANLTCPERKRLLRAFLRYQLNSLMHRGLQTRFQEALYQHNGENFQLWDLHAILCVGRYLKTLYAAMFAQCGDSWLPEVIPGSDSPQPHDLLYPDILYVQPSVYASDLGCKGSCVAQSLSNYGFDLVTVLLQSARAGQSGRDRLKKWLMDIPTGDWAWRDTHYRKRGRESLSAVKEESQNGPGMYRMLHSRLVPEYFTITATYQQRAWVFFDDARLYPSPSPDAKPHFPTEDEAFDERYQSTRKDEDWWDHPWKARARHRSQKWHNEQRGISPAKTMIEDYQDSELEKECQVSLPDVDVVNGKLLSPPRRFWQ</sequence>
<organism evidence="1 2">
    <name type="scientific">Colletotrichum tanaceti</name>
    <dbReference type="NCBI Taxonomy" id="1306861"/>
    <lineage>
        <taxon>Eukaryota</taxon>
        <taxon>Fungi</taxon>
        <taxon>Dikarya</taxon>
        <taxon>Ascomycota</taxon>
        <taxon>Pezizomycotina</taxon>
        <taxon>Sordariomycetes</taxon>
        <taxon>Hypocreomycetidae</taxon>
        <taxon>Glomerellales</taxon>
        <taxon>Glomerellaceae</taxon>
        <taxon>Colletotrichum</taxon>
        <taxon>Colletotrichum destructivum species complex</taxon>
    </lineage>
</organism>
<name>A0A4V6DFE6_9PEZI</name>
<reference evidence="1 2" key="1">
    <citation type="journal article" date="2019" name="PLoS ONE">
        <title>Comparative genome analysis indicates high evolutionary potential of pathogenicity genes in Colletotrichum tanaceti.</title>
        <authorList>
            <person name="Lelwala R.V."/>
            <person name="Korhonen P.K."/>
            <person name="Young N.D."/>
            <person name="Scott J.B."/>
            <person name="Ades P.A."/>
            <person name="Gasser R.B."/>
            <person name="Taylor P.W.J."/>
        </authorList>
    </citation>
    <scope>NUCLEOTIDE SEQUENCE [LARGE SCALE GENOMIC DNA]</scope>
    <source>
        <strain evidence="1">BRIP57314</strain>
    </source>
</reference>
<accession>A0A4V6DFE6</accession>
<dbReference type="Proteomes" id="UP000310108">
    <property type="component" value="Unassembled WGS sequence"/>
</dbReference>